<evidence type="ECO:0000256" key="3">
    <source>
        <dbReference type="ARBA" id="ARBA00011738"/>
    </source>
</evidence>
<dbReference type="PIRSF" id="PIRSF006276">
    <property type="entry name" value="UspA"/>
    <property type="match status" value="1"/>
</dbReference>
<evidence type="ECO:0000256" key="2">
    <source>
        <dbReference type="ARBA" id="ARBA00008791"/>
    </source>
</evidence>
<dbReference type="Proteomes" id="UP001595692">
    <property type="component" value="Unassembled WGS sequence"/>
</dbReference>
<comment type="subunit">
    <text evidence="3">Homodimer.</text>
</comment>
<name>A0ABV8CLA1_9GAMM</name>
<evidence type="ECO:0000256" key="5">
    <source>
        <dbReference type="PIRNR" id="PIRNR006276"/>
    </source>
</evidence>
<organism evidence="7 8">
    <name type="scientific">Pseudaeromonas sharmana</name>
    <dbReference type="NCBI Taxonomy" id="328412"/>
    <lineage>
        <taxon>Bacteria</taxon>
        <taxon>Pseudomonadati</taxon>
        <taxon>Pseudomonadota</taxon>
        <taxon>Gammaproteobacteria</taxon>
        <taxon>Aeromonadales</taxon>
        <taxon>Aeromonadaceae</taxon>
        <taxon>Pseudaeromonas</taxon>
    </lineage>
</organism>
<protein>
    <recommendedName>
        <fullName evidence="5">Universal stress protein</fullName>
    </recommendedName>
</protein>
<dbReference type="InterPro" id="IPR006015">
    <property type="entry name" value="Universal_stress_UspA"/>
</dbReference>
<proteinExistence type="inferred from homology"/>
<dbReference type="InterPro" id="IPR014729">
    <property type="entry name" value="Rossmann-like_a/b/a_fold"/>
</dbReference>
<evidence type="ECO:0000259" key="6">
    <source>
        <dbReference type="Pfam" id="PF00582"/>
    </source>
</evidence>
<comment type="subcellular location">
    <subcellularLocation>
        <location evidence="1 5">Cytoplasm</location>
    </subcellularLocation>
</comment>
<dbReference type="PANTHER" id="PTHR46268">
    <property type="entry name" value="STRESS RESPONSE PROTEIN NHAX"/>
    <property type="match status" value="1"/>
</dbReference>
<dbReference type="InterPro" id="IPR006016">
    <property type="entry name" value="UspA"/>
</dbReference>
<feature type="domain" description="UspA" evidence="6">
    <location>
        <begin position="6"/>
        <end position="141"/>
    </location>
</feature>
<evidence type="ECO:0000256" key="4">
    <source>
        <dbReference type="ARBA" id="ARBA00022490"/>
    </source>
</evidence>
<evidence type="ECO:0000313" key="8">
    <source>
        <dbReference type="Proteomes" id="UP001595692"/>
    </source>
</evidence>
<gene>
    <name evidence="7" type="ORF">ACFOSS_05480</name>
</gene>
<evidence type="ECO:0000313" key="7">
    <source>
        <dbReference type="EMBL" id="MFC3912914.1"/>
    </source>
</evidence>
<dbReference type="Gene3D" id="3.40.50.620">
    <property type="entry name" value="HUPs"/>
    <property type="match status" value="1"/>
</dbReference>
<comment type="similarity">
    <text evidence="2 5">Belongs to the universal stress protein A family.</text>
</comment>
<comment type="caution">
    <text evidence="7">The sequence shown here is derived from an EMBL/GenBank/DDBJ whole genome shotgun (WGS) entry which is preliminary data.</text>
</comment>
<reference evidence="8" key="1">
    <citation type="journal article" date="2019" name="Int. J. Syst. Evol. Microbiol.">
        <title>The Global Catalogue of Microorganisms (GCM) 10K type strain sequencing project: providing services to taxonomists for standard genome sequencing and annotation.</title>
        <authorList>
            <consortium name="The Broad Institute Genomics Platform"/>
            <consortium name="The Broad Institute Genome Sequencing Center for Infectious Disease"/>
            <person name="Wu L."/>
            <person name="Ma J."/>
        </authorList>
    </citation>
    <scope>NUCLEOTIDE SEQUENCE [LARGE SCALE GENOMIC DNA]</scope>
    <source>
        <strain evidence="8">CCUG 54939</strain>
    </source>
</reference>
<keyword evidence="4 5" id="KW-0963">Cytoplasm</keyword>
<dbReference type="EMBL" id="JBHSAF010000003">
    <property type="protein sequence ID" value="MFC3912914.1"/>
    <property type="molecule type" value="Genomic_DNA"/>
</dbReference>
<dbReference type="RefSeq" id="WP_377151128.1">
    <property type="nucleotide sequence ID" value="NZ_JBHSAF010000003.1"/>
</dbReference>
<keyword evidence="8" id="KW-1185">Reference proteome</keyword>
<dbReference type="SUPFAM" id="SSF52402">
    <property type="entry name" value="Adenine nucleotide alpha hydrolases-like"/>
    <property type="match status" value="1"/>
</dbReference>
<accession>A0ABV8CLA1</accession>
<dbReference type="Pfam" id="PF00582">
    <property type="entry name" value="Usp"/>
    <property type="match status" value="1"/>
</dbReference>
<evidence type="ECO:0000256" key="1">
    <source>
        <dbReference type="ARBA" id="ARBA00004496"/>
    </source>
</evidence>
<sequence length="144" mass="16127">MSQPCYQHLLVALDLEGDNTQLLARAVALARSQHARLSVIHVDLNMAEIYSELVDLDLQTVQDQHLDSARTRLDTILAHCDYPLERRLLVTGDLGERVQDAVAQYGVDLLVCGHHQSFWSLLVSSARQLMNQVPCEMLIVPLKG</sequence>
<dbReference type="PANTHER" id="PTHR46268:SF23">
    <property type="entry name" value="UNIVERSAL STRESS PROTEIN A-RELATED"/>
    <property type="match status" value="1"/>
</dbReference>